<evidence type="ECO:0000259" key="1">
    <source>
        <dbReference type="Pfam" id="PF12674"/>
    </source>
</evidence>
<keyword evidence="3" id="KW-1185">Reference proteome</keyword>
<dbReference type="STRING" id="742817.HMPREF9449_02858"/>
<dbReference type="EMBL" id="ADMC01000032">
    <property type="protein sequence ID" value="EHP45382.1"/>
    <property type="molecule type" value="Genomic_DNA"/>
</dbReference>
<comment type="caution">
    <text evidence="2">The sequence shown here is derived from an EMBL/GenBank/DDBJ whole genome shotgun (WGS) entry which is preliminary data.</text>
</comment>
<proteinExistence type="predicted"/>
<name>H1DKS2_9BACT</name>
<dbReference type="Proteomes" id="UP000004892">
    <property type="component" value="Unassembled WGS sequence"/>
</dbReference>
<dbReference type="AlphaFoldDB" id="H1DKS2"/>
<accession>H1DKS2</accession>
<gene>
    <name evidence="2" type="ORF">HMPREF9449_02858</name>
</gene>
<dbReference type="InterPro" id="IPR025868">
    <property type="entry name" value="Zn_ribbon_dom_put"/>
</dbReference>
<dbReference type="Pfam" id="PF12674">
    <property type="entry name" value="Zn_ribbon_2"/>
    <property type="match status" value="1"/>
</dbReference>
<evidence type="ECO:0000313" key="2">
    <source>
        <dbReference type="EMBL" id="EHP45382.1"/>
    </source>
</evidence>
<dbReference type="RefSeq" id="WP_009138001.1">
    <property type="nucleotide sequence ID" value="NZ_JH594598.1"/>
</dbReference>
<sequence length="92" mass="10827">MGTKFCQSCGMPMIASEQFGKNENGSINEDYCSYCFQNGNFTQDYTMEEMIEHCAQFTDEFNKGNNTNYTKKEAIEEMKKFFPLLKRWQQQV</sequence>
<dbReference type="HOGENOM" id="CLU_175260_0_0_10"/>
<protein>
    <recommendedName>
        <fullName evidence="1">Putative zinc ribbon domain-containing protein</fullName>
    </recommendedName>
</protein>
<organism evidence="2 3">
    <name type="scientific">Odoribacter laneus YIT 12061</name>
    <dbReference type="NCBI Taxonomy" id="742817"/>
    <lineage>
        <taxon>Bacteria</taxon>
        <taxon>Pseudomonadati</taxon>
        <taxon>Bacteroidota</taxon>
        <taxon>Bacteroidia</taxon>
        <taxon>Bacteroidales</taxon>
        <taxon>Odoribacteraceae</taxon>
        <taxon>Odoribacter</taxon>
    </lineage>
</organism>
<dbReference type="GeneID" id="98070382"/>
<dbReference type="eggNOG" id="COG3153">
    <property type="taxonomic scope" value="Bacteria"/>
</dbReference>
<feature type="domain" description="Putative zinc ribbon" evidence="1">
    <location>
        <begin position="5"/>
        <end position="89"/>
    </location>
</feature>
<dbReference type="PATRIC" id="fig|742817.3.peg.3055"/>
<reference evidence="2 3" key="1">
    <citation type="submission" date="2012-01" db="EMBL/GenBank/DDBJ databases">
        <title>The Genome Sequence of Odoribacter laneus YIT 12061.</title>
        <authorList>
            <consortium name="The Broad Institute Genome Sequencing Platform"/>
            <person name="Earl A."/>
            <person name="Ward D."/>
            <person name="Feldgarden M."/>
            <person name="Gevers D."/>
            <person name="Morotomi M."/>
            <person name="Young S.K."/>
            <person name="Zeng Q."/>
            <person name="Gargeya S."/>
            <person name="Fitzgerald M."/>
            <person name="Haas B."/>
            <person name="Abouelleil A."/>
            <person name="Alvarado L."/>
            <person name="Arachchi H.M."/>
            <person name="Berlin A."/>
            <person name="Chapman S.B."/>
            <person name="Gearin G."/>
            <person name="Goldberg J."/>
            <person name="Griggs A."/>
            <person name="Gujja S."/>
            <person name="Hansen M."/>
            <person name="Heiman D."/>
            <person name="Howarth C."/>
            <person name="Larimer J."/>
            <person name="Lui A."/>
            <person name="MacDonald P.J.P."/>
            <person name="McCowen C."/>
            <person name="Montmayeur A."/>
            <person name="Murphy C."/>
            <person name="Neiman D."/>
            <person name="Pearson M."/>
            <person name="Priest M."/>
            <person name="Roberts A."/>
            <person name="Saif S."/>
            <person name="Shea T."/>
            <person name="Sisk P."/>
            <person name="Stolte C."/>
            <person name="Sykes S."/>
            <person name="Wortman J."/>
            <person name="Nusbaum C."/>
            <person name="Birren B."/>
        </authorList>
    </citation>
    <scope>NUCLEOTIDE SEQUENCE [LARGE SCALE GENOMIC DNA]</scope>
    <source>
        <strain evidence="2 3">YIT 12061</strain>
    </source>
</reference>
<evidence type="ECO:0000313" key="3">
    <source>
        <dbReference type="Proteomes" id="UP000004892"/>
    </source>
</evidence>